<dbReference type="SUPFAM" id="SSF56059">
    <property type="entry name" value="Glutathione synthetase ATP-binding domain-like"/>
    <property type="match status" value="2"/>
</dbReference>
<dbReference type="NCBIfam" id="NF003671">
    <property type="entry name" value="PRK05294.1"/>
    <property type="match status" value="1"/>
</dbReference>
<dbReference type="SMART" id="SM01096">
    <property type="entry name" value="CPSase_L_D3"/>
    <property type="match status" value="1"/>
</dbReference>
<dbReference type="InterPro" id="IPR011761">
    <property type="entry name" value="ATP-grasp"/>
</dbReference>
<dbReference type="InterPro" id="IPR013815">
    <property type="entry name" value="ATP_grasp_subdomain_1"/>
</dbReference>
<dbReference type="SMART" id="SM00851">
    <property type="entry name" value="MGS"/>
    <property type="match status" value="1"/>
</dbReference>
<feature type="binding site" evidence="19">
    <location>
        <position position="208"/>
    </location>
    <ligand>
        <name>ATP</name>
        <dbReference type="ChEBI" id="CHEBI:30616"/>
        <label>1</label>
    </ligand>
</feature>
<feature type="binding site" evidence="19">
    <location>
        <position position="753"/>
    </location>
    <ligand>
        <name>ATP</name>
        <dbReference type="ChEBI" id="CHEBI:30616"/>
        <label>2</label>
    </ligand>
</feature>
<dbReference type="InterPro" id="IPR058047">
    <property type="entry name" value="CPSase_preATP-grasp"/>
</dbReference>
<dbReference type="InterPro" id="IPR005483">
    <property type="entry name" value="CPSase_dom"/>
</dbReference>
<feature type="binding site" evidence="19">
    <location>
        <position position="285"/>
    </location>
    <ligand>
        <name>ATP</name>
        <dbReference type="ChEBI" id="CHEBI:30616"/>
        <label>1</label>
    </ligand>
</feature>
<dbReference type="GO" id="GO:0004087">
    <property type="term" value="F:carbamoyl-phosphate synthase (ammonia) activity"/>
    <property type="evidence" value="ECO:0007669"/>
    <property type="project" value="UniProtKB-EC"/>
</dbReference>
<comment type="subunit">
    <text evidence="18 19">Composed of two chains; the small (or glutamine) chain promotes the hydrolysis of glutamine to ammonia, which is used by the large (or ammonia) chain to synthesize carbamoyl phosphate. Tetramer of heterodimers (alpha,beta)4.</text>
</comment>
<feature type="binding site" evidence="19">
    <location>
        <position position="787"/>
    </location>
    <ligand>
        <name>ATP</name>
        <dbReference type="ChEBI" id="CHEBI:30616"/>
        <label>2</label>
    </ligand>
</feature>
<dbReference type="Pfam" id="PF02142">
    <property type="entry name" value="MGS"/>
    <property type="match status" value="1"/>
</dbReference>
<dbReference type="InterPro" id="IPR006275">
    <property type="entry name" value="CPSase_lsu"/>
</dbReference>
<proteinExistence type="inferred from homology"/>
<keyword evidence="6 19" id="KW-0436">Ligase</keyword>
<dbReference type="Pfam" id="PF02786">
    <property type="entry name" value="CPSase_L_D2"/>
    <property type="match status" value="2"/>
</dbReference>
<comment type="catalytic activity">
    <reaction evidence="15 19">
        <text>hydrogencarbonate + NH4(+) + 2 ATP = carbamoyl phosphate + 2 ADP + phosphate + 2 H(+)</text>
        <dbReference type="Rhea" id="RHEA:18029"/>
        <dbReference type="ChEBI" id="CHEBI:15378"/>
        <dbReference type="ChEBI" id="CHEBI:17544"/>
        <dbReference type="ChEBI" id="CHEBI:28938"/>
        <dbReference type="ChEBI" id="CHEBI:30616"/>
        <dbReference type="ChEBI" id="CHEBI:43474"/>
        <dbReference type="ChEBI" id="CHEBI:58228"/>
        <dbReference type="ChEBI" id="CHEBI:456216"/>
        <dbReference type="EC" id="6.3.4.16"/>
    </reaction>
</comment>
<protein>
    <recommendedName>
        <fullName evidence="19">Carbamoyl phosphate synthase large chain</fullName>
        <ecNumber evidence="19">6.3.4.16</ecNumber>
        <ecNumber evidence="19">6.3.5.5</ecNumber>
    </recommendedName>
    <alternativeName>
        <fullName evidence="19">Carbamoyl phosphate synthetase ammonia chain</fullName>
    </alternativeName>
</protein>
<dbReference type="PROSITE" id="PS00867">
    <property type="entry name" value="CPSASE_2"/>
    <property type="match status" value="1"/>
</dbReference>
<feature type="binding site" evidence="19">
    <location>
        <position position="712"/>
    </location>
    <ligand>
        <name>ATP</name>
        <dbReference type="ChEBI" id="CHEBI:30616"/>
        <label>2</label>
    </ligand>
</feature>
<dbReference type="PRINTS" id="PR00098">
    <property type="entry name" value="CPSASE"/>
</dbReference>
<feature type="binding site" evidence="19">
    <location>
        <position position="827"/>
    </location>
    <ligand>
        <name>ATP</name>
        <dbReference type="ChEBI" id="CHEBI:30616"/>
        <label>2</label>
    </ligand>
</feature>
<evidence type="ECO:0000259" key="21">
    <source>
        <dbReference type="PROSITE" id="PS51855"/>
    </source>
</evidence>
<keyword evidence="12" id="KW-0460">Magnesium</keyword>
<dbReference type="KEGG" id="dol:Dole_0121"/>
<feature type="binding site" evidence="19">
    <location>
        <position position="301"/>
    </location>
    <ligand>
        <name>Mg(2+)</name>
        <dbReference type="ChEBI" id="CHEBI:18420"/>
        <label>2</label>
    </ligand>
</feature>
<evidence type="ECO:0000313" key="22">
    <source>
        <dbReference type="EMBL" id="ABW65931.1"/>
    </source>
</evidence>
<dbReference type="UniPathway" id="UPA00070">
    <property type="reaction ID" value="UER00115"/>
</dbReference>
<dbReference type="GO" id="GO:0006541">
    <property type="term" value="P:glutamine metabolic process"/>
    <property type="evidence" value="ECO:0007669"/>
    <property type="project" value="TreeGrafter"/>
</dbReference>
<dbReference type="HAMAP" id="MF_01210_B">
    <property type="entry name" value="CPSase_L_chain_B"/>
    <property type="match status" value="1"/>
</dbReference>
<dbReference type="UniPathway" id="UPA00068">
    <property type="reaction ID" value="UER00171"/>
</dbReference>
<feature type="binding site" evidence="19">
    <location>
        <position position="241"/>
    </location>
    <ligand>
        <name>ATP</name>
        <dbReference type="ChEBI" id="CHEBI:30616"/>
        <label>1</label>
    </ligand>
</feature>
<feature type="binding site" evidence="19">
    <location>
        <position position="827"/>
    </location>
    <ligand>
        <name>Mg(2+)</name>
        <dbReference type="ChEBI" id="CHEBI:18420"/>
        <label>3</label>
    </ligand>
</feature>
<dbReference type="GO" id="GO:0006526">
    <property type="term" value="P:L-arginine biosynthetic process"/>
    <property type="evidence" value="ECO:0007669"/>
    <property type="project" value="UniProtKB-UniRule"/>
</dbReference>
<dbReference type="EC" id="6.3.5.5" evidence="19"/>
<feature type="binding site" evidence="19">
    <location>
        <position position="784"/>
    </location>
    <ligand>
        <name>ATP</name>
        <dbReference type="ChEBI" id="CHEBI:30616"/>
        <label>2</label>
    </ligand>
</feature>
<dbReference type="Proteomes" id="UP000008561">
    <property type="component" value="Chromosome"/>
</dbReference>
<feature type="binding site" evidence="19">
    <location>
        <position position="215"/>
    </location>
    <ligand>
        <name>ATP</name>
        <dbReference type="ChEBI" id="CHEBI:30616"/>
        <label>1</label>
    </ligand>
</feature>
<keyword evidence="10 19" id="KW-0547">Nucleotide-binding</keyword>
<evidence type="ECO:0000256" key="12">
    <source>
        <dbReference type="ARBA" id="ARBA00022842"/>
    </source>
</evidence>
<dbReference type="CDD" id="cd01424">
    <property type="entry name" value="MGS_CPS_II"/>
    <property type="match status" value="1"/>
</dbReference>
<dbReference type="FunFam" id="3.30.1490.20:FF:000001">
    <property type="entry name" value="Carbamoyl-phosphate synthase large chain"/>
    <property type="match status" value="1"/>
</dbReference>
<evidence type="ECO:0000256" key="16">
    <source>
        <dbReference type="ARBA" id="ARBA00048816"/>
    </source>
</evidence>
<feature type="binding site" evidence="19">
    <location>
        <position position="129"/>
    </location>
    <ligand>
        <name>ATP</name>
        <dbReference type="ChEBI" id="CHEBI:30616"/>
        <label>1</label>
    </ligand>
</feature>
<feature type="binding site" evidence="19">
    <location>
        <position position="839"/>
    </location>
    <ligand>
        <name>Mg(2+)</name>
        <dbReference type="ChEBI" id="CHEBI:18420"/>
        <label>4</label>
    </ligand>
</feature>
<keyword evidence="9 19" id="KW-0677">Repeat</keyword>
<feature type="binding site" evidence="19">
    <location>
        <position position="169"/>
    </location>
    <ligand>
        <name>ATP</name>
        <dbReference type="ChEBI" id="CHEBI:30616"/>
        <label>1</label>
    </ligand>
</feature>
<feature type="domain" description="ATP-grasp" evidence="20">
    <location>
        <begin position="676"/>
        <end position="868"/>
    </location>
</feature>
<dbReference type="Gene3D" id="3.40.50.20">
    <property type="match status" value="2"/>
</dbReference>
<evidence type="ECO:0000256" key="3">
    <source>
        <dbReference type="ARBA" id="ARBA00005077"/>
    </source>
</evidence>
<dbReference type="Gene3D" id="3.30.470.20">
    <property type="entry name" value="ATP-grasp fold, B domain"/>
    <property type="match status" value="2"/>
</dbReference>
<keyword evidence="5 19" id="KW-0055">Arginine biosynthesis</keyword>
<comment type="similarity">
    <text evidence="4 19">Belongs to the CarB family.</text>
</comment>
<keyword evidence="8" id="KW-0479">Metal-binding</keyword>
<feature type="binding site" evidence="19">
    <location>
        <position position="175"/>
    </location>
    <ligand>
        <name>ATP</name>
        <dbReference type="ChEBI" id="CHEBI:30616"/>
        <label>1</label>
    </ligand>
</feature>
<reference evidence="22 23" key="1">
    <citation type="submission" date="2007-10" db="EMBL/GenBank/DDBJ databases">
        <title>Complete sequence of Desulfococcus oleovorans Hxd3.</title>
        <authorList>
            <consortium name="US DOE Joint Genome Institute"/>
            <person name="Copeland A."/>
            <person name="Lucas S."/>
            <person name="Lapidus A."/>
            <person name="Barry K."/>
            <person name="Glavina del Rio T."/>
            <person name="Dalin E."/>
            <person name="Tice H."/>
            <person name="Pitluck S."/>
            <person name="Kiss H."/>
            <person name="Brettin T."/>
            <person name="Bruce D."/>
            <person name="Detter J.C."/>
            <person name="Han C."/>
            <person name="Schmutz J."/>
            <person name="Larimer F."/>
            <person name="Land M."/>
            <person name="Hauser L."/>
            <person name="Kyrpides N."/>
            <person name="Kim E."/>
            <person name="Wawrik B."/>
            <person name="Richardson P."/>
        </authorList>
    </citation>
    <scope>NUCLEOTIDE SEQUENCE [LARGE SCALE GENOMIC DNA]</scope>
    <source>
        <strain evidence="23">DSM 6200 / JCM 39069 / Hxd3</strain>
    </source>
</reference>
<comment type="catalytic activity">
    <reaction evidence="16 19">
        <text>hydrogencarbonate + L-glutamine + 2 ATP + H2O = carbamoyl phosphate + L-glutamate + 2 ADP + phosphate + 2 H(+)</text>
        <dbReference type="Rhea" id="RHEA:18633"/>
        <dbReference type="ChEBI" id="CHEBI:15377"/>
        <dbReference type="ChEBI" id="CHEBI:15378"/>
        <dbReference type="ChEBI" id="CHEBI:17544"/>
        <dbReference type="ChEBI" id="CHEBI:29985"/>
        <dbReference type="ChEBI" id="CHEBI:30616"/>
        <dbReference type="ChEBI" id="CHEBI:43474"/>
        <dbReference type="ChEBI" id="CHEBI:58228"/>
        <dbReference type="ChEBI" id="CHEBI:58359"/>
        <dbReference type="ChEBI" id="CHEBI:456216"/>
        <dbReference type="EC" id="6.3.5.5"/>
    </reaction>
</comment>
<dbReference type="PANTHER" id="PTHR11405">
    <property type="entry name" value="CARBAMOYLTRANSFERASE FAMILY MEMBER"/>
    <property type="match status" value="1"/>
</dbReference>
<keyword evidence="14" id="KW-0464">Manganese</keyword>
<evidence type="ECO:0000259" key="20">
    <source>
        <dbReference type="PROSITE" id="PS50975"/>
    </source>
</evidence>
<feature type="binding site" evidence="19">
    <location>
        <position position="839"/>
    </location>
    <ligand>
        <name>Mg(2+)</name>
        <dbReference type="ChEBI" id="CHEBI:18420"/>
        <label>3</label>
    </ligand>
</feature>
<feature type="binding site" evidence="19">
    <location>
        <position position="285"/>
    </location>
    <ligand>
        <name>Mg(2+)</name>
        <dbReference type="ChEBI" id="CHEBI:18420"/>
        <label>1</label>
    </ligand>
</feature>
<dbReference type="InterPro" id="IPR011607">
    <property type="entry name" value="MGS-like_dom"/>
</dbReference>
<feature type="binding site" evidence="19">
    <location>
        <position position="210"/>
    </location>
    <ligand>
        <name>ATP</name>
        <dbReference type="ChEBI" id="CHEBI:30616"/>
        <label>1</label>
    </ligand>
</feature>
<keyword evidence="13 19" id="KW-0665">Pyrimidine biosynthesis</keyword>
<dbReference type="NCBIfam" id="NF009455">
    <property type="entry name" value="PRK12815.1"/>
    <property type="match status" value="1"/>
</dbReference>
<dbReference type="FunFam" id="3.40.50.20:FF:000003">
    <property type="entry name" value="Carbamoyl-phosphate synthase large chain"/>
    <property type="match status" value="1"/>
</dbReference>
<dbReference type="eggNOG" id="COG0458">
    <property type="taxonomic scope" value="Bacteria"/>
</dbReference>
<gene>
    <name evidence="19" type="primary">carB</name>
    <name evidence="22" type="ordered locus">Dole_0121</name>
</gene>
<comment type="function">
    <text evidence="17 19">Large subunit of the glutamine-dependent carbamoyl phosphate synthetase (CPSase). CPSase catalyzes the formation of carbamoyl phosphate from the ammonia moiety of glutamine, carbonate, and phosphate donated by ATP, constituting the first step of 2 biosynthetic pathways, one leading to arginine and/or urea and the other to pyrimidine nucleotides. The large subunit (synthetase) binds the substrates ammonia (free or transferred from glutamine from the small subunit), hydrogencarbonate and ATP and carries out an ATP-coupled ligase reaction, activating hydrogencarbonate by forming carboxy phosphate which reacts with ammonia to form carbamoyl phosphate.</text>
</comment>
<feature type="binding site" evidence="19">
    <location>
        <position position="243"/>
    </location>
    <ligand>
        <name>ATP</name>
        <dbReference type="ChEBI" id="CHEBI:30616"/>
        <label>1</label>
    </ligand>
</feature>
<dbReference type="GO" id="GO:0005737">
    <property type="term" value="C:cytoplasm"/>
    <property type="evidence" value="ECO:0007669"/>
    <property type="project" value="TreeGrafter"/>
</dbReference>
<dbReference type="GO" id="GO:0005524">
    <property type="term" value="F:ATP binding"/>
    <property type="evidence" value="ECO:0007669"/>
    <property type="project" value="UniProtKB-UniRule"/>
</dbReference>
<dbReference type="AlphaFoldDB" id="A8ZSL8"/>
<comment type="cofactor">
    <cofactor evidence="19">
        <name>Mg(2+)</name>
        <dbReference type="ChEBI" id="CHEBI:18420"/>
    </cofactor>
    <cofactor evidence="19">
        <name>Mn(2+)</name>
        <dbReference type="ChEBI" id="CHEBI:29035"/>
    </cofactor>
    <text evidence="19">Binds 4 Mg(2+) or Mn(2+) ions per subunit.</text>
</comment>
<dbReference type="FunFam" id="3.30.470.20:FF:000007">
    <property type="entry name" value="Carbamoyl-phosphate synthase large chain"/>
    <property type="match status" value="1"/>
</dbReference>
<dbReference type="InterPro" id="IPR036897">
    <property type="entry name" value="CarbamoylP_synth_lsu_oligo_sf"/>
</dbReference>
<feature type="binding site" evidence="19">
    <location>
        <position position="299"/>
    </location>
    <ligand>
        <name>Mg(2+)</name>
        <dbReference type="ChEBI" id="CHEBI:18420"/>
        <label>2</label>
    </ligand>
</feature>
<sequence>MPKRTDIEKILIIGAGPIIISQACEFDYSGTQACKALKEEGYSVVLVNSNPATIMTDPEFADATYIEPVTPEAVAAIIEKERPCAILPTLGGQTGLNTAVAVAEMGVLEKFNVEMIGASLSAIKKAEDRDLFRKAMNNIGLRIPRSGIATSMDQVRAIADEIGLPLIVRPSFTLGGTGGGVAHTQAELDALSAGGLEASLINQVMIEESVVGWKEYELEVMRDRADNVVIICSIENLDPMGVHTGESITVAPIQTLSDKEYQVMRDASIAIMREIGVDTGGSNVQFAVNPANGEMVVVEMNPRVSRSSALASKATGFPIAKIAAKLAVGYTLDEIANDITGETRAAFEPTLDYCVVKIPRWTFEKFPETKDELSTSMKSVGETMAIGRTFKEALQKGIRSLEISRFGLGADGADKIDPSIQEITDKLATPNSERLFYLRYALQKGFTIDDIYRLTRIDPWFLDQIEKILFVEKTLIEHKDNLSADLLWRAKREGFSDVQLAHITGKTEEEIRALRYEAGLRPVYKLVDTCAAEFKAATPYYYSTYETENEARVSDRKKVVILGGGPNRIGQGIEFDYCCVHASFALREEGVESIMVNSNPETVSTDYDTSDKLYFEPLTVEDVLHIIDTEKCDGVIVQFGGQTPLNIAEALARAGAPIIGTSPESIRRSEDRKFFAAMLSKLGLLQPPNGTAVNVEEAAAIAQNLGYPVIVRPSFVLGGRAMKIVYTPAELANFARHAIKASPKHPILVDKFLEDAIELDVDAISDTTGHTVIGGIMEHIEEAGIHSGDSACVLPPHSVKPHVIDEIIRATKAMAAELKVVGLMNVQYAVKGDTLYVIEVNPRASRTVPFVSKATGVALAKAATKVMLGRTLKELGIVDDAWRTAHIAVKEAVFPFNRFPDVDTLLGPEMKSTGEVMGLDMDFGAAFAKAQLGAGQKLPVKGNVFISVQDKDKRATAGIARQLSDAGFEIVATAGTAAFLKEQRIAVRPINKVSDGHPHVVDAIVNGEIQLVINTGTGQDSQVKRDGYMIRRTTLRCQVPYATTLPGALAVCRGILQLKKQALGVKSIQEYHQKP</sequence>
<feature type="binding site" evidence="19">
    <location>
        <position position="839"/>
    </location>
    <ligand>
        <name>Mn(2+)</name>
        <dbReference type="ChEBI" id="CHEBI:29035"/>
        <label>4</label>
    </ligand>
</feature>
<feature type="binding site" evidence="19">
    <location>
        <position position="827"/>
    </location>
    <ligand>
        <name>Mn(2+)</name>
        <dbReference type="ChEBI" id="CHEBI:29035"/>
        <label>3</label>
    </ligand>
</feature>
<dbReference type="InterPro" id="IPR005479">
    <property type="entry name" value="CPAse_ATP-bd"/>
</dbReference>
<dbReference type="GO" id="GO:0044205">
    <property type="term" value="P:'de novo' UMP biosynthetic process"/>
    <property type="evidence" value="ECO:0007669"/>
    <property type="project" value="UniProtKB-UniRule"/>
</dbReference>
<dbReference type="EMBL" id="CP000859">
    <property type="protein sequence ID" value="ABW65931.1"/>
    <property type="molecule type" value="Genomic_DNA"/>
</dbReference>
<feature type="binding site" evidence="19">
    <location>
        <position position="758"/>
    </location>
    <ligand>
        <name>ATP</name>
        <dbReference type="ChEBI" id="CHEBI:30616"/>
        <label>2</label>
    </ligand>
</feature>
<evidence type="ECO:0000256" key="2">
    <source>
        <dbReference type="ARBA" id="ARBA00004812"/>
    </source>
</evidence>
<comment type="pathway">
    <text evidence="3 19">Amino-acid biosynthesis; L-arginine biosynthesis; carbamoyl phosphate from bicarbonate: step 1/1.</text>
</comment>
<dbReference type="HAMAP" id="MF_01210_A">
    <property type="entry name" value="CPSase_L_chain_A"/>
    <property type="match status" value="1"/>
</dbReference>
<evidence type="ECO:0000256" key="7">
    <source>
        <dbReference type="ARBA" id="ARBA00022605"/>
    </source>
</evidence>
<dbReference type="Pfam" id="PF25596">
    <property type="entry name" value="CPSase_L_D1"/>
    <property type="match status" value="2"/>
</dbReference>
<dbReference type="SUPFAM" id="SSF52335">
    <property type="entry name" value="Methylglyoxal synthase-like"/>
    <property type="match status" value="1"/>
</dbReference>
<evidence type="ECO:0000256" key="4">
    <source>
        <dbReference type="ARBA" id="ARBA00009799"/>
    </source>
</evidence>
<dbReference type="FunFam" id="3.40.50.20:FF:000001">
    <property type="entry name" value="Carbamoyl-phosphate synthase large chain"/>
    <property type="match status" value="1"/>
</dbReference>
<dbReference type="HOGENOM" id="CLU_000513_1_0_7"/>
<evidence type="ECO:0000313" key="23">
    <source>
        <dbReference type="Proteomes" id="UP000008561"/>
    </source>
</evidence>
<feature type="region of interest" description="Allosteric domain" evidence="19">
    <location>
        <begin position="936"/>
        <end position="1075"/>
    </location>
</feature>
<feature type="domain" description="MGS-like" evidence="21">
    <location>
        <begin position="936"/>
        <end position="1075"/>
    </location>
</feature>
<evidence type="ECO:0000256" key="9">
    <source>
        <dbReference type="ARBA" id="ARBA00022737"/>
    </source>
</evidence>
<dbReference type="STRING" id="96561.Dole_0121"/>
<dbReference type="RefSeq" id="WP_012173550.1">
    <property type="nucleotide sequence ID" value="NC_009943.1"/>
</dbReference>
<feature type="binding site" evidence="19">
    <location>
        <position position="839"/>
    </location>
    <ligand>
        <name>ATP</name>
        <dbReference type="ChEBI" id="CHEBI:30616"/>
        <label>2</label>
    </ligand>
</feature>
<comment type="caution">
    <text evidence="19">Lacks conserved residue(s) required for the propagation of feature annotation.</text>
</comment>
<dbReference type="InterPro" id="IPR005480">
    <property type="entry name" value="CPSase_lsu_oligo"/>
</dbReference>
<dbReference type="SUPFAM" id="SSF48108">
    <property type="entry name" value="Carbamoyl phosphate synthetase, large subunit connection domain"/>
    <property type="match status" value="1"/>
</dbReference>
<dbReference type="FunFam" id="3.30.470.20:FF:000013">
    <property type="entry name" value="Carbamoyl-phosphate synthase large chain"/>
    <property type="match status" value="1"/>
</dbReference>
<dbReference type="GO" id="GO:0046872">
    <property type="term" value="F:metal ion binding"/>
    <property type="evidence" value="ECO:0007669"/>
    <property type="project" value="UniProtKB-KW"/>
</dbReference>
<dbReference type="InterPro" id="IPR036914">
    <property type="entry name" value="MGS-like_dom_sf"/>
</dbReference>
<evidence type="ECO:0000256" key="19">
    <source>
        <dbReference type="HAMAP-Rule" id="MF_01210"/>
    </source>
</evidence>
<evidence type="ECO:0000256" key="15">
    <source>
        <dbReference type="ARBA" id="ARBA00047359"/>
    </source>
</evidence>
<dbReference type="Gene3D" id="1.10.1030.10">
    <property type="entry name" value="Carbamoyl-phosphate synthetase, large subunit oligomerisation domain"/>
    <property type="match status" value="1"/>
</dbReference>
<feature type="binding site" evidence="19">
    <location>
        <position position="841"/>
    </location>
    <ligand>
        <name>Mn(2+)</name>
        <dbReference type="ChEBI" id="CHEBI:29035"/>
        <label>4</label>
    </ligand>
</feature>
<dbReference type="FunFam" id="1.10.1030.10:FF:000002">
    <property type="entry name" value="Carbamoyl-phosphate synthase large chain"/>
    <property type="match status" value="1"/>
</dbReference>
<feature type="binding site" evidence="19">
    <location>
        <position position="176"/>
    </location>
    <ligand>
        <name>ATP</name>
        <dbReference type="ChEBI" id="CHEBI:30616"/>
        <label>1</label>
    </ligand>
</feature>
<dbReference type="PROSITE" id="PS00866">
    <property type="entry name" value="CPSASE_1"/>
    <property type="match status" value="1"/>
</dbReference>
<dbReference type="Gene3D" id="3.40.50.1380">
    <property type="entry name" value="Methylglyoxal synthase-like domain"/>
    <property type="match status" value="1"/>
</dbReference>
<feature type="binding site" evidence="19">
    <location>
        <position position="285"/>
    </location>
    <ligand>
        <name>Mn(2+)</name>
        <dbReference type="ChEBI" id="CHEBI:29035"/>
        <label>1</label>
    </ligand>
</feature>
<evidence type="ECO:0000256" key="1">
    <source>
        <dbReference type="ARBA" id="ARBA00001936"/>
    </source>
</evidence>
<keyword evidence="7 19" id="KW-0028">Amino-acid biosynthesis</keyword>
<comment type="domain">
    <text evidence="19">The large subunit is composed of 2 ATP-grasp domains that are involved in binding the 2 ATP molecules needed for carbamoyl phosphate synthesis. The N-terminal ATP-grasp domain (referred to as the carboxyphosphate synthetic component) catalyzes the ATP-dependent phosphorylation of hydrogencarbonate to carboxyphosphate and the subsequent nucleophilic attack by ammonia to form a carbamate intermediate. The C-terminal ATP-grasp domain (referred to as the carbamoyl phosphate synthetic component) then catalyzes the phosphorylation of carbamate with the second ATP to form the end product carbamoyl phosphate. The reactive and unstable enzyme intermediates are sequentially channeled from one active site to the next through the interior of the protein over a distance of at least 96 A.</text>
</comment>
<evidence type="ECO:0000256" key="5">
    <source>
        <dbReference type="ARBA" id="ARBA00022571"/>
    </source>
</evidence>
<feature type="binding site" evidence="19">
    <location>
        <position position="839"/>
    </location>
    <ligand>
        <name>Mn(2+)</name>
        <dbReference type="ChEBI" id="CHEBI:29035"/>
        <label>3</label>
    </ligand>
</feature>
<dbReference type="GO" id="GO:0004088">
    <property type="term" value="F:carbamoyl-phosphate synthase (glutamine-hydrolyzing) activity"/>
    <property type="evidence" value="ECO:0007669"/>
    <property type="project" value="UniProtKB-UniRule"/>
</dbReference>
<dbReference type="SUPFAM" id="SSF52440">
    <property type="entry name" value="PreATP-grasp domain"/>
    <property type="match status" value="2"/>
</dbReference>
<feature type="binding site" evidence="19">
    <location>
        <position position="786"/>
    </location>
    <ligand>
        <name>ATP</name>
        <dbReference type="ChEBI" id="CHEBI:30616"/>
        <label>2</label>
    </ligand>
</feature>
<feature type="binding site" evidence="19">
    <location>
        <position position="751"/>
    </location>
    <ligand>
        <name>ATP</name>
        <dbReference type="ChEBI" id="CHEBI:30616"/>
        <label>2</label>
    </ligand>
</feature>
<evidence type="ECO:0000256" key="6">
    <source>
        <dbReference type="ARBA" id="ARBA00022598"/>
    </source>
</evidence>
<keyword evidence="23" id="KW-1185">Reference proteome</keyword>
<evidence type="ECO:0000256" key="14">
    <source>
        <dbReference type="ARBA" id="ARBA00023211"/>
    </source>
</evidence>
<dbReference type="PROSITE" id="PS50975">
    <property type="entry name" value="ATP_GRASP"/>
    <property type="match status" value="2"/>
</dbReference>
<dbReference type="EC" id="6.3.4.16" evidence="19"/>
<comment type="pathway">
    <text evidence="2 19">Pyrimidine metabolism; UMP biosynthesis via de novo pathway; (S)-dihydroorotate from bicarbonate: step 1/3.</text>
</comment>
<dbReference type="OrthoDB" id="9804197at2"/>
<evidence type="ECO:0000256" key="8">
    <source>
        <dbReference type="ARBA" id="ARBA00022723"/>
    </source>
</evidence>
<dbReference type="InterPro" id="IPR016185">
    <property type="entry name" value="PreATP-grasp_dom_sf"/>
</dbReference>
<dbReference type="PROSITE" id="PS51855">
    <property type="entry name" value="MGS"/>
    <property type="match status" value="1"/>
</dbReference>
<evidence type="ECO:0000256" key="18">
    <source>
        <dbReference type="ARBA" id="ARBA00062056"/>
    </source>
</evidence>
<name>A8ZSL8_DESOH</name>
<evidence type="ECO:0000256" key="17">
    <source>
        <dbReference type="ARBA" id="ARBA00057223"/>
    </source>
</evidence>
<dbReference type="PANTHER" id="PTHR11405:SF53">
    <property type="entry name" value="CARBAMOYL-PHOSPHATE SYNTHASE [AMMONIA], MITOCHONDRIAL"/>
    <property type="match status" value="1"/>
</dbReference>
<evidence type="ECO:0000256" key="13">
    <source>
        <dbReference type="ARBA" id="ARBA00022975"/>
    </source>
</evidence>
<evidence type="ECO:0000256" key="10">
    <source>
        <dbReference type="ARBA" id="ARBA00022741"/>
    </source>
</evidence>
<keyword evidence="11 19" id="KW-0067">ATP-binding</keyword>
<feature type="region of interest" description="Carboxyphosphate synthetic domain" evidence="19">
    <location>
        <begin position="1"/>
        <end position="402"/>
    </location>
</feature>
<dbReference type="PROSITE" id="PS51257">
    <property type="entry name" value="PROKAR_LIPOPROTEIN"/>
    <property type="match status" value="1"/>
</dbReference>
<feature type="binding site" evidence="19">
    <location>
        <position position="841"/>
    </location>
    <ligand>
        <name>Mg(2+)</name>
        <dbReference type="ChEBI" id="CHEBI:18420"/>
        <label>4</label>
    </ligand>
</feature>
<feature type="binding site" evidence="19">
    <location>
        <position position="299"/>
    </location>
    <ligand>
        <name>ATP</name>
        <dbReference type="ChEBI" id="CHEBI:30616"/>
        <label>1</label>
    </ligand>
</feature>
<dbReference type="InterPro" id="IPR033937">
    <property type="entry name" value="MGS_CPS_CarB"/>
</dbReference>
<dbReference type="NCBIfam" id="TIGR01369">
    <property type="entry name" value="CPSaseII_lrg"/>
    <property type="match status" value="1"/>
</dbReference>
<organism evidence="22 23">
    <name type="scientific">Desulfosudis oleivorans (strain DSM 6200 / JCM 39069 / Hxd3)</name>
    <name type="common">Desulfococcus oleovorans</name>
    <dbReference type="NCBI Taxonomy" id="96561"/>
    <lineage>
        <taxon>Bacteria</taxon>
        <taxon>Pseudomonadati</taxon>
        <taxon>Thermodesulfobacteriota</taxon>
        <taxon>Desulfobacteria</taxon>
        <taxon>Desulfobacterales</taxon>
        <taxon>Desulfosudaceae</taxon>
        <taxon>Desulfosudis</taxon>
    </lineage>
</organism>
<feature type="binding site" evidence="19">
    <location>
        <position position="242"/>
    </location>
    <ligand>
        <name>ATP</name>
        <dbReference type="ChEBI" id="CHEBI:30616"/>
        <label>1</label>
    </ligand>
</feature>
<feature type="binding site" evidence="19">
    <location>
        <position position="299"/>
    </location>
    <ligand>
        <name>Mn(2+)</name>
        <dbReference type="ChEBI" id="CHEBI:29035"/>
        <label>2</label>
    </ligand>
</feature>
<feature type="domain" description="ATP-grasp" evidence="20">
    <location>
        <begin position="133"/>
        <end position="328"/>
    </location>
</feature>
<feature type="binding site" evidence="19">
    <location>
        <position position="785"/>
    </location>
    <ligand>
        <name>ATP</name>
        <dbReference type="ChEBI" id="CHEBI:30616"/>
        <label>2</label>
    </ligand>
</feature>
<dbReference type="Gene3D" id="3.30.1490.20">
    <property type="entry name" value="ATP-grasp fold, A domain"/>
    <property type="match status" value="1"/>
</dbReference>
<dbReference type="Pfam" id="PF02787">
    <property type="entry name" value="CPSase_L_D3"/>
    <property type="match status" value="1"/>
</dbReference>
<feature type="binding site" evidence="19">
    <location>
        <position position="301"/>
    </location>
    <ligand>
        <name>Mn(2+)</name>
        <dbReference type="ChEBI" id="CHEBI:29035"/>
        <label>2</label>
    </ligand>
</feature>
<accession>A8ZSL8</accession>
<feature type="binding site" evidence="19">
    <location>
        <position position="299"/>
    </location>
    <ligand>
        <name>Mn(2+)</name>
        <dbReference type="ChEBI" id="CHEBI:29035"/>
        <label>1</label>
    </ligand>
</feature>
<feature type="binding site" evidence="19">
    <location>
        <position position="299"/>
    </location>
    <ligand>
        <name>Mg(2+)</name>
        <dbReference type="ChEBI" id="CHEBI:18420"/>
        <label>1</label>
    </ligand>
</feature>
<comment type="cofactor">
    <cofactor evidence="1">
        <name>Mn(2+)</name>
        <dbReference type="ChEBI" id="CHEBI:29035"/>
    </cofactor>
</comment>
<evidence type="ECO:0000256" key="11">
    <source>
        <dbReference type="ARBA" id="ARBA00022840"/>
    </source>
</evidence>